<comment type="caution">
    <text evidence="2">The sequence shown here is derived from an EMBL/GenBank/DDBJ whole genome shotgun (WGS) entry which is preliminary data.</text>
</comment>
<sequence length="72" mass="7819">MLTGQDNCQESAIWLSVLSPEESIIRQPSSDNVESGVQKVLLVPMVERGSWQLVVAVTMMLMASIMVLVGSV</sequence>
<name>A0AAD3SBF6_NEPGR</name>
<evidence type="ECO:0000313" key="3">
    <source>
        <dbReference type="Proteomes" id="UP001279734"/>
    </source>
</evidence>
<accession>A0AAD3SBF6</accession>
<keyword evidence="1" id="KW-0812">Transmembrane</keyword>
<keyword evidence="1" id="KW-0472">Membrane</keyword>
<dbReference type="AlphaFoldDB" id="A0AAD3SBF6"/>
<reference evidence="2" key="1">
    <citation type="submission" date="2023-05" db="EMBL/GenBank/DDBJ databases">
        <title>Nepenthes gracilis genome sequencing.</title>
        <authorList>
            <person name="Fukushima K."/>
        </authorList>
    </citation>
    <scope>NUCLEOTIDE SEQUENCE</scope>
    <source>
        <strain evidence="2">SING2019-196</strain>
    </source>
</reference>
<organism evidence="2 3">
    <name type="scientific">Nepenthes gracilis</name>
    <name type="common">Slender pitcher plant</name>
    <dbReference type="NCBI Taxonomy" id="150966"/>
    <lineage>
        <taxon>Eukaryota</taxon>
        <taxon>Viridiplantae</taxon>
        <taxon>Streptophyta</taxon>
        <taxon>Embryophyta</taxon>
        <taxon>Tracheophyta</taxon>
        <taxon>Spermatophyta</taxon>
        <taxon>Magnoliopsida</taxon>
        <taxon>eudicotyledons</taxon>
        <taxon>Gunneridae</taxon>
        <taxon>Pentapetalae</taxon>
        <taxon>Caryophyllales</taxon>
        <taxon>Nepenthaceae</taxon>
        <taxon>Nepenthes</taxon>
    </lineage>
</organism>
<evidence type="ECO:0000256" key="1">
    <source>
        <dbReference type="SAM" id="Phobius"/>
    </source>
</evidence>
<dbReference type="EMBL" id="BSYO01000007">
    <property type="protein sequence ID" value="GMH07584.1"/>
    <property type="molecule type" value="Genomic_DNA"/>
</dbReference>
<proteinExistence type="predicted"/>
<protein>
    <submittedName>
        <fullName evidence="2">Uncharacterized protein</fullName>
    </submittedName>
</protein>
<feature type="transmembrane region" description="Helical" evidence="1">
    <location>
        <begin position="49"/>
        <end position="69"/>
    </location>
</feature>
<keyword evidence="3" id="KW-1185">Reference proteome</keyword>
<dbReference type="Proteomes" id="UP001279734">
    <property type="component" value="Unassembled WGS sequence"/>
</dbReference>
<keyword evidence="1" id="KW-1133">Transmembrane helix</keyword>
<gene>
    <name evidence="2" type="ORF">Nepgr_009424</name>
</gene>
<evidence type="ECO:0000313" key="2">
    <source>
        <dbReference type="EMBL" id="GMH07584.1"/>
    </source>
</evidence>